<dbReference type="InterPro" id="IPR029767">
    <property type="entry name" value="WecB-like"/>
</dbReference>
<name>A0A6C0ILP5_9ZZZZ</name>
<accession>A0A6C0ILP5</accession>
<evidence type="ECO:0000313" key="2">
    <source>
        <dbReference type="EMBL" id="QHT93415.1"/>
    </source>
</evidence>
<reference evidence="2" key="1">
    <citation type="journal article" date="2020" name="Nature">
        <title>Giant virus diversity and host interactions through global metagenomics.</title>
        <authorList>
            <person name="Schulz F."/>
            <person name="Roux S."/>
            <person name="Paez-Espino D."/>
            <person name="Jungbluth S."/>
            <person name="Walsh D.A."/>
            <person name="Denef V.J."/>
            <person name="McMahon K.D."/>
            <person name="Konstantinidis K.T."/>
            <person name="Eloe-Fadrosh E.A."/>
            <person name="Kyrpides N.C."/>
            <person name="Woyke T."/>
        </authorList>
    </citation>
    <scope>NUCLEOTIDE SEQUENCE</scope>
    <source>
        <strain evidence="2">GVMAG-M-3300024252-29</strain>
    </source>
</reference>
<sequence>MKKKLVIVIGTRPEIIRLSAIINKSRQYFDVTLVHTGQNYDYNLNDVFFKDLSINAPEEYLNCSRDNLGHTIGDVISKSYDLFLKIKPDAILVDGDTNSCLSVYSAKRLKIPIFHFEAGHRCFDLNLPEEINRKLVDHLADVNICYTEHARRNLLHENCKPEYTFVVGSPMREVLMNIYTKIKSSDVLKKYNLTEKEYFVWSSHREENVTIETNFFDMINSLNNIATVYDKKIFFPAHPRTKNMIEKHGIELHNNIILSEPIGIIDYCHLQMNSICVISDSGTLTEETDILRFKGIMLRTSTEKPEGIESGTVTVGNIKWDSLQTALELVLNTEMNINDKIPDYLCETVSDKVCKIIIGYTDIVNKFIWRKT</sequence>
<dbReference type="Gene3D" id="3.40.50.2000">
    <property type="entry name" value="Glycogen Phosphorylase B"/>
    <property type="match status" value="2"/>
</dbReference>
<dbReference type="PANTHER" id="PTHR43174">
    <property type="entry name" value="UDP-N-ACETYLGLUCOSAMINE 2-EPIMERASE"/>
    <property type="match status" value="1"/>
</dbReference>
<feature type="domain" description="UDP-N-acetylglucosamine 2-epimerase" evidence="1">
    <location>
        <begin position="25"/>
        <end position="357"/>
    </location>
</feature>
<dbReference type="Pfam" id="PF02350">
    <property type="entry name" value="Epimerase_2"/>
    <property type="match status" value="1"/>
</dbReference>
<dbReference type="EMBL" id="MN740207">
    <property type="protein sequence ID" value="QHT93415.1"/>
    <property type="molecule type" value="Genomic_DNA"/>
</dbReference>
<dbReference type="NCBIfam" id="TIGR00236">
    <property type="entry name" value="wecB"/>
    <property type="match status" value="1"/>
</dbReference>
<organism evidence="2">
    <name type="scientific">viral metagenome</name>
    <dbReference type="NCBI Taxonomy" id="1070528"/>
    <lineage>
        <taxon>unclassified sequences</taxon>
        <taxon>metagenomes</taxon>
        <taxon>organismal metagenomes</taxon>
    </lineage>
</organism>
<dbReference type="SUPFAM" id="SSF53756">
    <property type="entry name" value="UDP-Glycosyltransferase/glycogen phosphorylase"/>
    <property type="match status" value="1"/>
</dbReference>
<protein>
    <recommendedName>
        <fullName evidence="1">UDP-N-acetylglucosamine 2-epimerase domain-containing protein</fullName>
    </recommendedName>
</protein>
<evidence type="ECO:0000259" key="1">
    <source>
        <dbReference type="Pfam" id="PF02350"/>
    </source>
</evidence>
<proteinExistence type="predicted"/>
<dbReference type="AlphaFoldDB" id="A0A6C0ILP5"/>
<dbReference type="InterPro" id="IPR003331">
    <property type="entry name" value="UDP_GlcNAc_Epimerase_2_dom"/>
</dbReference>
<dbReference type="PANTHER" id="PTHR43174:SF1">
    <property type="entry name" value="UDP-N-ACETYLGLUCOSAMINE 2-EPIMERASE"/>
    <property type="match status" value="1"/>
</dbReference>
<dbReference type="CDD" id="cd03786">
    <property type="entry name" value="GTB_UDP-GlcNAc_2-Epimerase"/>
    <property type="match status" value="1"/>
</dbReference>